<dbReference type="SUPFAM" id="SSF143422">
    <property type="entry name" value="Transposase IS200-like"/>
    <property type="match status" value="1"/>
</dbReference>
<dbReference type="SMART" id="SM01321">
    <property type="entry name" value="Y1_Tnp"/>
    <property type="match status" value="1"/>
</dbReference>
<dbReference type="PANTHER" id="PTHR36966:SF1">
    <property type="entry name" value="REP-ASSOCIATED TYROSINE TRANSPOSASE"/>
    <property type="match status" value="1"/>
</dbReference>
<evidence type="ECO:0000313" key="3">
    <source>
        <dbReference type="Proteomes" id="UP000298049"/>
    </source>
</evidence>
<dbReference type="KEGG" id="hmi:soil367_11310"/>
<keyword evidence="3" id="KW-1185">Reference proteome</keyword>
<dbReference type="OrthoDB" id="9794403at2"/>
<organism evidence="2 3">
    <name type="scientific">Hydrocarboniclastica marina</name>
    <dbReference type="NCBI Taxonomy" id="2259620"/>
    <lineage>
        <taxon>Bacteria</taxon>
        <taxon>Pseudomonadati</taxon>
        <taxon>Pseudomonadota</taxon>
        <taxon>Gammaproteobacteria</taxon>
        <taxon>Alteromonadales</taxon>
        <taxon>Alteromonadaceae</taxon>
        <taxon>Hydrocarboniclastica</taxon>
    </lineage>
</organism>
<dbReference type="Pfam" id="PF01797">
    <property type="entry name" value="Y1_Tnp"/>
    <property type="match status" value="1"/>
</dbReference>
<evidence type="ECO:0000313" key="2">
    <source>
        <dbReference type="EMBL" id="QCF26476.1"/>
    </source>
</evidence>
<dbReference type="InterPro" id="IPR002686">
    <property type="entry name" value="Transposase_17"/>
</dbReference>
<protein>
    <submittedName>
        <fullName evidence="2">Transposase</fullName>
    </submittedName>
</protein>
<dbReference type="PANTHER" id="PTHR36966">
    <property type="entry name" value="REP-ASSOCIATED TYROSINE TRANSPOSASE"/>
    <property type="match status" value="1"/>
</dbReference>
<dbReference type="AlphaFoldDB" id="A0A4P7XHH3"/>
<dbReference type="GO" id="GO:0043565">
    <property type="term" value="F:sequence-specific DNA binding"/>
    <property type="evidence" value="ECO:0007669"/>
    <property type="project" value="TreeGrafter"/>
</dbReference>
<sequence>MADYIRTRQHGGSYFFTVVAYQRQPILTDSAVRADLRQSIAEVRAKMPFRIDAWVLLQDHMHCIWTMPESHYNFSKRWGMIKAACSRRLNENAGAYFPKSFSQQRRRENTLWQRRFWEHQIRDQRDLNNHLDYLHYNPVKHGLVSRPEDWPYSSFHRYLNAGFYEQGWGAGENITGDFGE</sequence>
<dbReference type="InterPro" id="IPR052715">
    <property type="entry name" value="RAYT_transposase"/>
</dbReference>
<dbReference type="EMBL" id="CP031093">
    <property type="protein sequence ID" value="QCF26476.1"/>
    <property type="molecule type" value="Genomic_DNA"/>
</dbReference>
<reference evidence="2 3" key="1">
    <citation type="submission" date="2018-07" db="EMBL/GenBank/DDBJ databases">
        <title>Marsedoiliclastica nanhaica gen. nov. sp. nov., a novel marine hydrocarbonoclastic bacterium isolated from an in-situ enriched hydrocarbon-degrading consortium in deep-sea sediment.</title>
        <authorList>
            <person name="Dong C."/>
            <person name="Ma T."/>
            <person name="Liu R."/>
            <person name="Shao Z."/>
        </authorList>
    </citation>
    <scope>NUCLEOTIDE SEQUENCE [LARGE SCALE GENOMIC DNA]</scope>
    <source>
        <strain evidence="3">soil36-7</strain>
    </source>
</reference>
<dbReference type="InterPro" id="IPR036515">
    <property type="entry name" value="Transposase_17_sf"/>
</dbReference>
<dbReference type="Gene3D" id="3.30.70.1290">
    <property type="entry name" value="Transposase IS200-like"/>
    <property type="match status" value="1"/>
</dbReference>
<dbReference type="NCBIfam" id="NF047646">
    <property type="entry name" value="REP_Tyr_transpos"/>
    <property type="match status" value="1"/>
</dbReference>
<evidence type="ECO:0000259" key="1">
    <source>
        <dbReference type="SMART" id="SM01321"/>
    </source>
</evidence>
<name>A0A4P7XHH3_9ALTE</name>
<dbReference type="Proteomes" id="UP000298049">
    <property type="component" value="Chromosome"/>
</dbReference>
<dbReference type="GO" id="GO:0004803">
    <property type="term" value="F:transposase activity"/>
    <property type="evidence" value="ECO:0007669"/>
    <property type="project" value="InterPro"/>
</dbReference>
<feature type="domain" description="Transposase IS200-like" evidence="1">
    <location>
        <begin position="9"/>
        <end position="137"/>
    </location>
</feature>
<gene>
    <name evidence="2" type="ORF">soil367_11310</name>
</gene>
<dbReference type="GO" id="GO:0006313">
    <property type="term" value="P:DNA transposition"/>
    <property type="evidence" value="ECO:0007669"/>
    <property type="project" value="InterPro"/>
</dbReference>
<dbReference type="RefSeq" id="WP_136549197.1">
    <property type="nucleotide sequence ID" value="NZ_CP031093.1"/>
</dbReference>
<accession>A0A4P7XHH3</accession>
<proteinExistence type="predicted"/>